<dbReference type="Gene3D" id="2.160.20.10">
    <property type="entry name" value="Single-stranded right-handed beta-helix, Pectin lyase-like"/>
    <property type="match status" value="1"/>
</dbReference>
<dbReference type="Pfam" id="PF01095">
    <property type="entry name" value="Pectinesterase"/>
    <property type="match status" value="1"/>
</dbReference>
<evidence type="ECO:0000313" key="6">
    <source>
        <dbReference type="Proteomes" id="UP000609172"/>
    </source>
</evidence>
<comment type="caution">
    <text evidence="5">The sequence shown here is derived from an EMBL/GenBank/DDBJ whole genome shotgun (WGS) entry which is preliminary data.</text>
</comment>
<protein>
    <recommendedName>
        <fullName evidence="4">Pectinesterase catalytic domain-containing protein</fullName>
    </recommendedName>
</protein>
<dbReference type="GO" id="GO:0030599">
    <property type="term" value="F:pectinesterase activity"/>
    <property type="evidence" value="ECO:0007669"/>
    <property type="project" value="InterPro"/>
</dbReference>
<dbReference type="EMBL" id="JAEHFV010000003">
    <property type="protein sequence ID" value="MBK0369893.1"/>
    <property type="molecule type" value="Genomic_DNA"/>
</dbReference>
<evidence type="ECO:0000256" key="2">
    <source>
        <dbReference type="ARBA" id="ARBA00023085"/>
    </source>
</evidence>
<gene>
    <name evidence="5" type="ORF">I5M07_08575</name>
</gene>
<feature type="chain" id="PRO_5037782900" description="Pectinesterase catalytic domain-containing protein" evidence="3">
    <location>
        <begin position="21"/>
        <end position="1504"/>
    </location>
</feature>
<feature type="domain" description="Pectinesterase catalytic" evidence="4">
    <location>
        <begin position="1187"/>
        <end position="1393"/>
    </location>
</feature>
<proteinExistence type="predicted"/>
<dbReference type="InterPro" id="IPR000070">
    <property type="entry name" value="Pectinesterase_cat"/>
</dbReference>
<keyword evidence="2" id="KW-0063">Aspartyl esterase</keyword>
<dbReference type="GO" id="GO:0042545">
    <property type="term" value="P:cell wall modification"/>
    <property type="evidence" value="ECO:0007669"/>
    <property type="project" value="InterPro"/>
</dbReference>
<feature type="signal peptide" evidence="3">
    <location>
        <begin position="1"/>
        <end position="20"/>
    </location>
</feature>
<keyword evidence="6" id="KW-1185">Reference proteome</keyword>
<dbReference type="RefSeq" id="WP_200105836.1">
    <property type="nucleotide sequence ID" value="NZ_JAEHFV010000003.1"/>
</dbReference>
<reference evidence="5" key="1">
    <citation type="submission" date="2020-12" db="EMBL/GenBank/DDBJ databases">
        <title>Bacterial novel species Flavobacterium sp. SE-1-e isolated from soil.</title>
        <authorList>
            <person name="Jung H.-Y."/>
        </authorList>
    </citation>
    <scope>NUCLEOTIDE SEQUENCE</scope>
    <source>
        <strain evidence="5">SE-1-e</strain>
    </source>
</reference>
<evidence type="ECO:0000256" key="1">
    <source>
        <dbReference type="ARBA" id="ARBA00022801"/>
    </source>
</evidence>
<keyword evidence="1" id="KW-0378">Hydrolase</keyword>
<evidence type="ECO:0000259" key="4">
    <source>
        <dbReference type="Pfam" id="PF01095"/>
    </source>
</evidence>
<evidence type="ECO:0000313" key="5">
    <source>
        <dbReference type="EMBL" id="MBK0369893.1"/>
    </source>
</evidence>
<dbReference type="InterPro" id="IPR011050">
    <property type="entry name" value="Pectin_lyase_fold/virulence"/>
</dbReference>
<accession>A0A934PMY9</accession>
<sequence>MKKNYLFFLLLILNAILVRGQITNTTTYDFTDGTIIAAKQSADGKLTLGGAYIWHNSDPKGYGLNLKENQEINIAVPGSCTIRFVGSQYSGLKLTGTAGAVNLGTQVTKVVNDKVDAYDFVYSGVAAVLNFKAVAGTGGDIYLPKLEVIPAQLGKDFTTAGKNITYTYDLRDSSIIPSTYPGNNYELGLFKIEAGCCNAYSLNGTQHGIVFKTGNKITLKVAGNSYIRLATDQYSGGTITASSTTGAFDVTSKSNTGTTFSTAAPKYVDFLYVGTAGTVTLESFGGTNYLPYIEVSPVPYDVSLASYKQKTGTITINGTTITLQSGADAASNATVTLSSGTLISATSTKASIRINLGGAALSSLTPTVSGDIASASIVNDVLTVTYTENATDPKSYEITIKDNSVVANPEFGKSYAYNFADASEMPQTSYTTLRYNTYVTKDGLVAINSNTTNDAIKFGFHDATHGGVFYSGNSFDIAVAGNATITFVACTYGSSDAVLEFRDANNKLLETIKAQNKGLADAQPFSFSYTGPKGIITAKLVSTASPAGEIYLHSMNVENAAEIIASNGKIDVWDFGAKQLSADLYNNKLTETAINDWYPKSVTTGSTTNTLPSFSAGVLSWVGGTNDRLRTANTNLTRFDDTFSGTADYQGRVYVNASAAVGRYMSLTLSADDEVTIIAKTDDKGLINFEYVGNPAEQTDKLALSSTITELKFVAKKAGTYHIFDTQNKPSYYRIYRKDASYANLTGVIDLTQANGIPANYNVLFTNEAGKVFNATVASGNYSVKLPIGYTYKLSLANANGYVIDNETTLQVTPTTTNYNLIIKKVALFTVTGNVVGYELDPSKVVLTYTPDVMANKIYVPMPVVNPTTGAYTVDLEPNTLYTISAQNVNDFEIVPNTITITDNTTRDVFFRLKQKYPIAINTTGLNETQLESLKLKFTNLNESGYAYEFNTLSEVALRNGTYSITATGLNSSEVVMTLTSNLKVADAATIKTLDFVPPPATAAIGYMPVITVGKDKSYKTITEALSDVKRMTRTATERVTIMIDPGNYEEMLVINQPNVTLKNAAATPSIALANKGVDIDPNAVRITSYYGHGYNYYSMSNDQKWHADVLKVNKENGSLSYENKGSGTTNGSYWNATVVVSASGFQADDIIFENSFNQYISKKESEDVVVMWATGGKGIRPTNAGNTAVQNKSFVERAAALSILDNTDKVILNKCRVIGRQDSFYGGKKARVAIYKGVMMGGTDYIFGGMNAVFYKSDLAMNTSEDNNDVSYITAAQQDAGRGYLMYECKVTSALPGTETASAYRSKPGYFGRPWAATTSEVVFFNTTIETSDNPSFNGQSLIVPVGWNNGLGGESKKMYEYGTKELSGVNNQATRASWATTLSTITNKTTANPTLADGTEITTLNFTQGNDGWDPFDSLIAADVLGTKSYQPTTQVQVYALKNRIVVSNVKEATTVTLYNLSGALVKTITTFSDTEFEFKKGIWIAVINAPDGQKSVKLITH</sequence>
<evidence type="ECO:0000256" key="3">
    <source>
        <dbReference type="SAM" id="SignalP"/>
    </source>
</evidence>
<dbReference type="Proteomes" id="UP000609172">
    <property type="component" value="Unassembled WGS sequence"/>
</dbReference>
<organism evidence="5 6">
    <name type="scientific">Flavobacterium agrisoli</name>
    <dbReference type="NCBI Taxonomy" id="2793066"/>
    <lineage>
        <taxon>Bacteria</taxon>
        <taxon>Pseudomonadati</taxon>
        <taxon>Bacteroidota</taxon>
        <taxon>Flavobacteriia</taxon>
        <taxon>Flavobacteriales</taxon>
        <taxon>Flavobacteriaceae</taxon>
        <taxon>Flavobacterium</taxon>
    </lineage>
</organism>
<dbReference type="InterPro" id="IPR012334">
    <property type="entry name" value="Pectin_lyas_fold"/>
</dbReference>
<dbReference type="SUPFAM" id="SSF51126">
    <property type="entry name" value="Pectin lyase-like"/>
    <property type="match status" value="1"/>
</dbReference>
<keyword evidence="3" id="KW-0732">Signal</keyword>
<name>A0A934PMY9_9FLAO</name>